<gene>
    <name evidence="1" type="primary">rloG</name>
</gene>
<evidence type="ECO:0000313" key="2">
    <source>
        <dbReference type="EMBL" id="AAN33156.1"/>
    </source>
</evidence>
<proteinExistence type="predicted"/>
<evidence type="ECO:0000313" key="1">
    <source>
        <dbReference type="EMBL" id="AAN33153.1"/>
    </source>
</evidence>
<dbReference type="AlphaFoldDB" id="Q8G8S7"/>
<dbReference type="EMBL" id="AF542642">
    <property type="protein sequence ID" value="AAN33153.1"/>
    <property type="molecule type" value="Genomic_DNA"/>
</dbReference>
<protein>
    <submittedName>
        <fullName evidence="1">RloG</fullName>
    </submittedName>
</protein>
<sequence>MDSIMNNNILTYKIDTEQPIDITELAESLIAIQNMYRKSIISNEASIKISEVRKGSYEFDIVVLGLGLSLPYIENFNSAIEFIKNLKDCYKFFKENKFDNNVDKINIDDAKNTNKIIQPIISIGGNSTVIIQNGYSDPSECFSVVSKEAVEVQKNIYSYIENKERKTKEELQTYKYFQNTLVEFTQTRTDNKRGNKLLCKNIYSKELNVEFSSDYLKKQILEEHNPHLHLYNVDLQVVYENNVPKIYKIISIKDIKNKNI</sequence>
<dbReference type="EMBL" id="AF542646">
    <property type="protein sequence ID" value="AAN33164.1"/>
    <property type="molecule type" value="Genomic_DNA"/>
</dbReference>
<reference evidence="1" key="1">
    <citation type="journal article" date="2005" name="Microbiology">
        <title>Diversity within the Campylobacter jejuni type I restriction-modification loci.</title>
        <authorList>
            <person name="Miller W.G."/>
            <person name="Pearson B.M."/>
            <person name="Wells J.M."/>
            <person name="Parker C.T."/>
            <person name="Kapitonov V.V."/>
            <person name="Mandrell R.E."/>
        </authorList>
    </citation>
    <scope>NUCLEOTIDE SEQUENCE</scope>
    <source>
        <strain evidence="1">RM1052</strain>
        <strain evidence="2">RM1158</strain>
        <strain evidence="3">RM1479</strain>
    </source>
</reference>
<dbReference type="EMBL" id="AF542643">
    <property type="protein sequence ID" value="AAN33156.1"/>
    <property type="molecule type" value="Genomic_DNA"/>
</dbReference>
<accession>Q8G8S7</accession>
<name>Q8G8S7_CAMJU</name>
<organism evidence="1">
    <name type="scientific">Campylobacter jejuni</name>
    <dbReference type="NCBI Taxonomy" id="197"/>
    <lineage>
        <taxon>Bacteria</taxon>
        <taxon>Pseudomonadati</taxon>
        <taxon>Campylobacterota</taxon>
        <taxon>Epsilonproteobacteria</taxon>
        <taxon>Campylobacterales</taxon>
        <taxon>Campylobacteraceae</taxon>
        <taxon>Campylobacter</taxon>
    </lineage>
</organism>
<evidence type="ECO:0000313" key="3">
    <source>
        <dbReference type="EMBL" id="AAN33164.1"/>
    </source>
</evidence>